<dbReference type="Proteomes" id="UP000095300">
    <property type="component" value="Unassembled WGS sequence"/>
</dbReference>
<dbReference type="EC" id="3.1.1.1" evidence="6"/>
<dbReference type="InterPro" id="IPR029058">
    <property type="entry name" value="AB_hydrolase_fold"/>
</dbReference>
<dbReference type="OrthoDB" id="19653at2759"/>
<name>A0A1I8P3K1_STOCA</name>
<dbReference type="EnsemblMetazoa" id="SCAU004540-RA">
    <property type="protein sequence ID" value="SCAU004540-PA"/>
    <property type="gene ID" value="SCAU004540"/>
</dbReference>
<dbReference type="VEuPathDB" id="VectorBase:SCAU004540"/>
<evidence type="ECO:0000256" key="3">
    <source>
        <dbReference type="ARBA" id="ARBA00022801"/>
    </source>
</evidence>
<evidence type="ECO:0000256" key="4">
    <source>
        <dbReference type="ARBA" id="ARBA00023157"/>
    </source>
</evidence>
<evidence type="ECO:0000313" key="9">
    <source>
        <dbReference type="Proteomes" id="UP000095300"/>
    </source>
</evidence>
<protein>
    <recommendedName>
        <fullName evidence="6">carboxylesterase</fullName>
        <ecNumber evidence="6">3.1.1.1</ecNumber>
    </recommendedName>
</protein>
<dbReference type="FunFam" id="3.40.50.1820:FF:000092">
    <property type="entry name" value="Carboxylic ester hydrolase"/>
    <property type="match status" value="1"/>
</dbReference>
<dbReference type="PANTHER" id="PTHR43142">
    <property type="entry name" value="CARBOXYLIC ESTER HYDROLASE"/>
    <property type="match status" value="1"/>
</dbReference>
<evidence type="ECO:0000256" key="5">
    <source>
        <dbReference type="ARBA" id="ARBA00023180"/>
    </source>
</evidence>
<accession>A0A1I8P3K1</accession>
<organism evidence="8 9">
    <name type="scientific">Stomoxys calcitrans</name>
    <name type="common">Stable fly</name>
    <name type="synonym">Conops calcitrans</name>
    <dbReference type="NCBI Taxonomy" id="35570"/>
    <lineage>
        <taxon>Eukaryota</taxon>
        <taxon>Metazoa</taxon>
        <taxon>Ecdysozoa</taxon>
        <taxon>Arthropoda</taxon>
        <taxon>Hexapoda</taxon>
        <taxon>Insecta</taxon>
        <taxon>Pterygota</taxon>
        <taxon>Neoptera</taxon>
        <taxon>Endopterygota</taxon>
        <taxon>Diptera</taxon>
        <taxon>Brachycera</taxon>
        <taxon>Muscomorpha</taxon>
        <taxon>Muscoidea</taxon>
        <taxon>Muscidae</taxon>
        <taxon>Stomoxys</taxon>
    </lineage>
</organism>
<dbReference type="Pfam" id="PF00135">
    <property type="entry name" value="COesterase"/>
    <property type="match status" value="1"/>
</dbReference>
<dbReference type="GO" id="GO:0106435">
    <property type="term" value="F:carboxylesterase activity"/>
    <property type="evidence" value="ECO:0007669"/>
    <property type="project" value="UniProtKB-EC"/>
</dbReference>
<dbReference type="STRING" id="35570.A0A1I8P3K1"/>
<keyword evidence="5" id="KW-0325">Glycoprotein</keyword>
<evidence type="ECO:0000256" key="2">
    <source>
        <dbReference type="ARBA" id="ARBA00022487"/>
    </source>
</evidence>
<dbReference type="PANTHER" id="PTHR43142:SF1">
    <property type="entry name" value="CARBOXYLIC ESTER HYDROLASE"/>
    <property type="match status" value="1"/>
</dbReference>
<evidence type="ECO:0000256" key="1">
    <source>
        <dbReference type="ARBA" id="ARBA00005964"/>
    </source>
</evidence>
<keyword evidence="2" id="KW-0719">Serine esterase</keyword>
<gene>
    <name evidence="8" type="primary">106092095</name>
</gene>
<keyword evidence="4" id="KW-1015">Disulfide bond</keyword>
<dbReference type="InterPro" id="IPR002018">
    <property type="entry name" value="CarbesteraseB"/>
</dbReference>
<evidence type="ECO:0000259" key="7">
    <source>
        <dbReference type="Pfam" id="PF00135"/>
    </source>
</evidence>
<dbReference type="SUPFAM" id="SSF53474">
    <property type="entry name" value="alpha/beta-Hydrolases"/>
    <property type="match status" value="1"/>
</dbReference>
<reference evidence="8" key="1">
    <citation type="submission" date="2020-05" db="UniProtKB">
        <authorList>
            <consortium name="EnsemblMetazoa"/>
        </authorList>
    </citation>
    <scope>IDENTIFICATION</scope>
    <source>
        <strain evidence="8">USDA</strain>
    </source>
</reference>
<keyword evidence="9" id="KW-1185">Reference proteome</keyword>
<feature type="domain" description="Carboxylesterase type B" evidence="7">
    <location>
        <begin position="33"/>
        <end position="549"/>
    </location>
</feature>
<evidence type="ECO:0000313" key="8">
    <source>
        <dbReference type="EnsemblMetazoa" id="SCAU004540-PA"/>
    </source>
</evidence>
<dbReference type="AlphaFoldDB" id="A0A1I8P3K1"/>
<proteinExistence type="inferred from homology"/>
<sequence>MDSNIGIFELAKLLGKFVAHKIQQNKLATDEYEVVDTIYGKIKGLKRKTLYDENDKYFAFEGIPYAKPPLEDLRFRAPQPPEPWEDVLDCTNYKQKPMQYHFVRRMIEGSEDCLYLNVYAKKLHSEKPLPVMVWIHGGAFQFGEASRDIYAPDYFMQRDVILVTIAYRLGVFGFLSLNDPDLQIPGNAGIKDQIMALKWVKENIQNFNGDPNNITLFGESAGGGSTHLLMSTPRAKGLFAKAILQSGTAYCSWMFEPHRDWPYRLACHLGYKGNNNDKEIYRFLYKQSSRRLTAQDFSMITKQEIMDHLLYSFGPVIEPYDSEDCVLNRPFKELLPSAWSNDIPVIIGGNSFEGLFHFAELLKRPYKINDLTDCTSLLPSDVQRVHSEAELKEMAKKLRATYFGDKQPGIKTTFYEYMHLMTERSFWHGIHRAIKARQAYAPHTPTYCYRFDFDSPFFNHYRNIKCGTGVEGVCHADDVSYLFYNINAEKLPTISREYRCIQRMVGMWYAFALNSNPNCREIAMAKWEPVTDEKDSTSPMKCLNINDKVEFIDLPMHRKLQLWDSFYTKEALV</sequence>
<evidence type="ECO:0000256" key="6">
    <source>
        <dbReference type="ARBA" id="ARBA00039155"/>
    </source>
</evidence>
<keyword evidence="3" id="KW-0378">Hydrolase</keyword>
<comment type="similarity">
    <text evidence="1">Belongs to the type-B carboxylesterase/lipase family.</text>
</comment>
<dbReference type="Gene3D" id="3.40.50.1820">
    <property type="entry name" value="alpha/beta hydrolase"/>
    <property type="match status" value="1"/>
</dbReference>